<evidence type="ECO:0000313" key="1">
    <source>
        <dbReference type="EMBL" id="MDF0589658.1"/>
    </source>
</evidence>
<keyword evidence="2" id="KW-1185">Reference proteome</keyword>
<accession>A0ABT5X4P2</accession>
<dbReference type="InterPro" id="IPR019117">
    <property type="entry name" value="CRISPR-assoc_protein_Cmr3"/>
</dbReference>
<reference evidence="1 2" key="1">
    <citation type="submission" date="2023-03" db="EMBL/GenBank/DDBJ databases">
        <title>WGS of Methanotrichaceae archaeon Mx.</title>
        <authorList>
            <person name="Sorokin D.Y."/>
            <person name="Merkel A.Y."/>
        </authorList>
    </citation>
    <scope>NUCLEOTIDE SEQUENCE [LARGE SCALE GENOMIC DNA]</scope>
    <source>
        <strain evidence="1 2">Mx</strain>
    </source>
</reference>
<comment type="caution">
    <text evidence="1">The sequence shown here is derived from an EMBL/GenBank/DDBJ whole genome shotgun (WGS) entry which is preliminary data.</text>
</comment>
<dbReference type="Gene3D" id="2.60.40.4350">
    <property type="match status" value="1"/>
</dbReference>
<gene>
    <name evidence="1" type="ORF">P0O15_00500</name>
</gene>
<proteinExistence type="predicted"/>
<evidence type="ECO:0000313" key="2">
    <source>
        <dbReference type="Proteomes" id="UP001220010"/>
    </source>
</evidence>
<dbReference type="Proteomes" id="UP001220010">
    <property type="component" value="Unassembled WGS sequence"/>
</dbReference>
<dbReference type="RefSeq" id="WP_316965421.1">
    <property type="nucleotide sequence ID" value="NZ_JARFPK010000002.1"/>
</dbReference>
<protein>
    <submittedName>
        <fullName evidence="1">Type III-B CRISPR module-associated Cmr3 family protein</fullName>
    </submittedName>
</protein>
<name>A0ABT5X4P2_9EURY</name>
<organism evidence="1 2">
    <name type="scientific">Candidatus Methanocrinis natronophilus</name>
    <dbReference type="NCBI Taxonomy" id="3033396"/>
    <lineage>
        <taxon>Archaea</taxon>
        <taxon>Methanobacteriati</taxon>
        <taxon>Methanobacteriota</taxon>
        <taxon>Stenosarchaea group</taxon>
        <taxon>Methanomicrobia</taxon>
        <taxon>Methanotrichales</taxon>
        <taxon>Methanotrichaceae</taxon>
        <taxon>Methanocrinis</taxon>
    </lineage>
</organism>
<dbReference type="Pfam" id="PF09700">
    <property type="entry name" value="Cas_Cmr3"/>
    <property type="match status" value="1"/>
</dbReference>
<dbReference type="EMBL" id="JARFPK010000002">
    <property type="protein sequence ID" value="MDF0589658.1"/>
    <property type="molecule type" value="Genomic_DNA"/>
</dbReference>
<sequence length="442" mass="49446">MATYLTVTVRDPIIARDSRPFGTGQRMGSLDWLYPSVLAGSLRTILGNISQADFSKQETIDALKKVSIAGPLPFWDGMIFLPAPRDIIVKEEMEKEIIKRQAYAIRPTEIEDGEGCDLPFSKGVLRPAMLPIQEEFKPAGIPAFWSADKMVEWLESPDGKCFIAPPGPPNPEKEIKTGSQFLPNPQKDTRTHVKIDPKIGSAEDEMLFRTVGLDLSLKGQPHGMKISVKVDTDGVVLGDKQLGDLVANLDCFGTLGGERRLVHWKAEPPKKQIYSTRMRFQSSDKLWVGWNYSGSICNSLKKQNSERKRLRLILATPAIFYNTTDICHGWLPGWLKYDGSSIEGAPPEAPKDLKLKLISACVDRWKPISGWSLEKTKQGDKRGPKPIRRLVPAGSVYFFEVEGDAIDLVEKFWLKSICDIDGDRRDGFGLALWGVWEGFDNE</sequence>